<keyword evidence="16" id="KW-1185">Reference proteome</keyword>
<dbReference type="InterPro" id="IPR036860">
    <property type="entry name" value="SH2_dom_sf"/>
</dbReference>
<dbReference type="GO" id="GO:0004715">
    <property type="term" value="F:non-membrane spanning protein tyrosine kinase activity"/>
    <property type="evidence" value="ECO:0007669"/>
    <property type="project" value="UniProtKB-EC"/>
</dbReference>
<feature type="binding site" evidence="8">
    <location>
        <position position="431"/>
    </location>
    <ligand>
        <name>Mg(2+)</name>
        <dbReference type="ChEBI" id="CHEBI:18420"/>
    </ligand>
</feature>
<evidence type="ECO:0000256" key="11">
    <source>
        <dbReference type="RuleBase" id="RU362096"/>
    </source>
</evidence>
<feature type="active site" description="Proton acceptor" evidence="6">
    <location>
        <position position="413"/>
    </location>
</feature>
<dbReference type="WBParaSite" id="SRAE_1000114000.1">
    <property type="protein sequence ID" value="SRAE_1000114000.1"/>
    <property type="gene ID" value="WBGene00257743"/>
</dbReference>
<name>A0A090MVF5_STRRB</name>
<evidence type="ECO:0000256" key="12">
    <source>
        <dbReference type="SAM" id="MobiDB-lite"/>
    </source>
</evidence>
<keyword evidence="3 11" id="KW-0418">Kinase</keyword>
<dbReference type="EC" id="2.7.10.2" evidence="11"/>
<dbReference type="Gene3D" id="1.10.510.10">
    <property type="entry name" value="Transferase(Phosphotransferase) domain 1"/>
    <property type="match status" value="1"/>
</dbReference>
<gene>
    <name evidence="15 17 18" type="ORF">SRAE_1000114000</name>
</gene>
<evidence type="ECO:0000259" key="13">
    <source>
        <dbReference type="PROSITE" id="PS50001"/>
    </source>
</evidence>
<feature type="binding site" evidence="7">
    <location>
        <position position="417"/>
    </location>
    <ligand>
        <name>ATP</name>
        <dbReference type="ChEBI" id="CHEBI:30616"/>
    </ligand>
</feature>
<dbReference type="GeneID" id="36375238"/>
<dbReference type="WormBase" id="SRAE_1000114000">
    <property type="protein sequence ID" value="SRP09882"/>
    <property type="gene ID" value="WBGene00257743"/>
</dbReference>
<dbReference type="CTD" id="36375238"/>
<keyword evidence="1 11" id="KW-0808">Transferase</keyword>
<dbReference type="PRINTS" id="PR00109">
    <property type="entry name" value="TYRKINASE"/>
</dbReference>
<evidence type="ECO:0000256" key="10">
    <source>
        <dbReference type="PROSITE-ProRule" id="PRU10141"/>
    </source>
</evidence>
<dbReference type="PROSITE" id="PS00107">
    <property type="entry name" value="PROTEIN_KINASE_ATP"/>
    <property type="match status" value="1"/>
</dbReference>
<keyword evidence="8" id="KW-0479">Metal-binding</keyword>
<feature type="binding site" evidence="10">
    <location>
        <position position="318"/>
    </location>
    <ligand>
        <name>ATP</name>
        <dbReference type="ChEBI" id="CHEBI:30616"/>
    </ligand>
</feature>
<dbReference type="Pfam" id="PF00017">
    <property type="entry name" value="SH2"/>
    <property type="match status" value="1"/>
</dbReference>
<feature type="region of interest" description="Disordered" evidence="12">
    <location>
        <begin position="1"/>
        <end position="40"/>
    </location>
</feature>
<dbReference type="Gene3D" id="3.30.505.10">
    <property type="entry name" value="SH2 domain"/>
    <property type="match status" value="1"/>
</dbReference>
<evidence type="ECO:0000313" key="15">
    <source>
        <dbReference type="EMBL" id="CEF62873.1"/>
    </source>
</evidence>
<sequence>MSKYSGKNSVRMDVEVVNTPIKTDNKKGPKKKNASRLDRTQYEKKESVCFNLKRQKKVGNKSIDPAATQAEDIPPDKNDNIEIENDNAKLKTTIIGVTDIKHQTISTMTKPNIILKKNSKSDENIKVEFSANFQKTKSQKSSVNRLKEKEGNQNETLGNIPLISSPNLSVEMLQQLEKEEWFHGIMTKDDIKDLLSTSGSFLVRIDITNSKEKKIMLSCKWNNRRIHFVLENKENQIILFEHKSNSISELVNRLMTNKIPIHNEFKVILQNPIPQQSWEINKSNLTLIKKIGQGTFGDIWKANIKINNSQSNTLVAVKIPKTKNVDKYIEIVTEAILEVKSMRVFEHENIVKFHGACFTSEPILFAMELSVFGCLRKYIRRRKNISDKDLLKFAIDASLGISHVHSKYGIHRDIATRNCLLFPNKVVKLADFGQAIILKEGEKEFKLDSKDSLLPLRWLSAETLKHSIFSYKTDVYSFGILLWELFHNCKEPFESLTMVDVISGVRRGLKPKSLPTVPPEIVDLIENKCLQLSPDKRPPISEVTNIMKTIYNKMLKK</sequence>
<dbReference type="RefSeq" id="XP_024502075.1">
    <property type="nucleotide sequence ID" value="XM_024648059.1"/>
</dbReference>
<proteinExistence type="inferred from homology"/>
<feature type="binding site" evidence="8">
    <location>
        <position position="418"/>
    </location>
    <ligand>
        <name>Mg(2+)</name>
        <dbReference type="ChEBI" id="CHEBI:18420"/>
    </ligand>
</feature>
<dbReference type="InterPro" id="IPR011009">
    <property type="entry name" value="Kinase-like_dom_sf"/>
</dbReference>
<evidence type="ECO:0000256" key="1">
    <source>
        <dbReference type="ARBA" id="ARBA00022679"/>
    </source>
</evidence>
<dbReference type="Gene3D" id="3.30.200.20">
    <property type="entry name" value="Phosphorylase Kinase, domain 1"/>
    <property type="match status" value="1"/>
</dbReference>
<evidence type="ECO:0000313" key="18">
    <source>
        <dbReference type="WormBase" id="SRAE_1000114000"/>
    </source>
</evidence>
<comment type="catalytic activity">
    <reaction evidence="11">
        <text>L-tyrosyl-[protein] + ATP = O-phospho-L-tyrosyl-[protein] + ADP + H(+)</text>
        <dbReference type="Rhea" id="RHEA:10596"/>
        <dbReference type="Rhea" id="RHEA-COMP:10136"/>
        <dbReference type="Rhea" id="RHEA-COMP:20101"/>
        <dbReference type="ChEBI" id="CHEBI:15378"/>
        <dbReference type="ChEBI" id="CHEBI:30616"/>
        <dbReference type="ChEBI" id="CHEBI:46858"/>
        <dbReference type="ChEBI" id="CHEBI:61978"/>
        <dbReference type="ChEBI" id="CHEBI:456216"/>
        <dbReference type="EC" id="2.7.10.2"/>
    </reaction>
</comment>
<keyword evidence="5 11" id="KW-0829">Tyrosine-protein kinase</keyword>
<dbReference type="InterPro" id="IPR000980">
    <property type="entry name" value="SH2"/>
</dbReference>
<reference evidence="15 16" key="1">
    <citation type="submission" date="2014-09" db="EMBL/GenBank/DDBJ databases">
        <authorList>
            <person name="Martin A.A."/>
        </authorList>
    </citation>
    <scope>NUCLEOTIDE SEQUENCE</scope>
    <source>
        <strain evidence="16">ED321</strain>
        <strain evidence="15">ED321 Heterogonic</strain>
    </source>
</reference>
<keyword evidence="2 7" id="KW-0547">Nucleotide-binding</keyword>
<feature type="domain" description="Protein kinase" evidence="14">
    <location>
        <begin position="285"/>
        <end position="550"/>
    </location>
</feature>
<dbReference type="GO" id="GO:0005524">
    <property type="term" value="F:ATP binding"/>
    <property type="evidence" value="ECO:0007669"/>
    <property type="project" value="UniProtKB-UniRule"/>
</dbReference>
<dbReference type="SMART" id="SM00219">
    <property type="entry name" value="TyrKc"/>
    <property type="match status" value="1"/>
</dbReference>
<dbReference type="InterPro" id="IPR035849">
    <property type="entry name" value="Fes/Fps/Fer_SH2"/>
</dbReference>
<evidence type="ECO:0000259" key="14">
    <source>
        <dbReference type="PROSITE" id="PS50011"/>
    </source>
</evidence>
<evidence type="ECO:0000313" key="17">
    <source>
        <dbReference type="WBParaSite" id="SRAE_1000114000.1"/>
    </source>
</evidence>
<evidence type="ECO:0000256" key="7">
    <source>
        <dbReference type="PIRSR" id="PIRSR000615-2"/>
    </source>
</evidence>
<dbReference type="SUPFAM" id="SSF56112">
    <property type="entry name" value="Protein kinase-like (PK-like)"/>
    <property type="match status" value="1"/>
</dbReference>
<evidence type="ECO:0000256" key="5">
    <source>
        <dbReference type="ARBA" id="ARBA00023137"/>
    </source>
</evidence>
<dbReference type="CDD" id="cd00192">
    <property type="entry name" value="PTKc"/>
    <property type="match status" value="1"/>
</dbReference>
<dbReference type="OMA" id="NIVAWIT"/>
<evidence type="ECO:0000313" key="16">
    <source>
        <dbReference type="Proteomes" id="UP000035682"/>
    </source>
</evidence>
<evidence type="ECO:0000256" key="9">
    <source>
        <dbReference type="PROSITE-ProRule" id="PRU00191"/>
    </source>
</evidence>
<keyword evidence="8" id="KW-0460">Magnesium</keyword>
<dbReference type="Pfam" id="PF07714">
    <property type="entry name" value="PK_Tyr_Ser-Thr"/>
    <property type="match status" value="1"/>
</dbReference>
<dbReference type="PROSITE" id="PS50001">
    <property type="entry name" value="SH2"/>
    <property type="match status" value="1"/>
</dbReference>
<dbReference type="InterPro" id="IPR001245">
    <property type="entry name" value="Ser-Thr/Tyr_kinase_cat_dom"/>
</dbReference>
<evidence type="ECO:0000256" key="4">
    <source>
        <dbReference type="ARBA" id="ARBA00022840"/>
    </source>
</evidence>
<dbReference type="PANTHER" id="PTHR24418">
    <property type="entry name" value="TYROSINE-PROTEIN KINASE"/>
    <property type="match status" value="1"/>
</dbReference>
<dbReference type="CDD" id="cd10361">
    <property type="entry name" value="SH2_Fps_family"/>
    <property type="match status" value="1"/>
</dbReference>
<evidence type="ECO:0000256" key="3">
    <source>
        <dbReference type="ARBA" id="ARBA00022777"/>
    </source>
</evidence>
<organism evidence="15">
    <name type="scientific">Strongyloides ratti</name>
    <name type="common">Parasitic roundworm</name>
    <dbReference type="NCBI Taxonomy" id="34506"/>
    <lineage>
        <taxon>Eukaryota</taxon>
        <taxon>Metazoa</taxon>
        <taxon>Ecdysozoa</taxon>
        <taxon>Nematoda</taxon>
        <taxon>Chromadorea</taxon>
        <taxon>Rhabditida</taxon>
        <taxon>Tylenchina</taxon>
        <taxon>Panagrolaimomorpha</taxon>
        <taxon>Strongyloidoidea</taxon>
        <taxon>Strongyloididae</taxon>
        <taxon>Strongyloides</taxon>
    </lineage>
</organism>
<dbReference type="STRING" id="34506.A0A090MVF5"/>
<feature type="domain" description="SH2" evidence="13">
    <location>
        <begin position="181"/>
        <end position="273"/>
    </location>
</feature>
<dbReference type="SMART" id="SM00252">
    <property type="entry name" value="SH2"/>
    <property type="match status" value="1"/>
</dbReference>
<dbReference type="EMBL" id="LN609528">
    <property type="protein sequence ID" value="CEF62873.1"/>
    <property type="molecule type" value="Genomic_DNA"/>
</dbReference>
<evidence type="ECO:0000256" key="2">
    <source>
        <dbReference type="ARBA" id="ARBA00022741"/>
    </source>
</evidence>
<dbReference type="InterPro" id="IPR020635">
    <property type="entry name" value="Tyr_kinase_cat_dom"/>
</dbReference>
<dbReference type="InterPro" id="IPR017441">
    <property type="entry name" value="Protein_kinase_ATP_BS"/>
</dbReference>
<comment type="similarity">
    <text evidence="11">Belongs to the protein kinase superfamily. Tyr protein kinase family.</text>
</comment>
<reference evidence="17" key="2">
    <citation type="submission" date="2020-12" db="UniProtKB">
        <authorList>
            <consortium name="WormBaseParasite"/>
        </authorList>
    </citation>
    <scope>IDENTIFICATION</scope>
</reference>
<protein>
    <recommendedName>
        <fullName evidence="11">Tyrosine-protein kinase</fullName>
        <ecNumber evidence="11">2.7.10.2</ecNumber>
    </recommendedName>
</protein>
<evidence type="ECO:0000256" key="8">
    <source>
        <dbReference type="PIRSR" id="PIRSR000615-3"/>
    </source>
</evidence>
<accession>A0A090MVF5</accession>
<dbReference type="GO" id="GO:0046872">
    <property type="term" value="F:metal ion binding"/>
    <property type="evidence" value="ECO:0007669"/>
    <property type="project" value="UniProtKB-KW"/>
</dbReference>
<dbReference type="InterPro" id="IPR000719">
    <property type="entry name" value="Prot_kinase_dom"/>
</dbReference>
<dbReference type="PROSITE" id="PS50011">
    <property type="entry name" value="PROTEIN_KINASE_DOM"/>
    <property type="match status" value="1"/>
</dbReference>
<keyword evidence="4 7" id="KW-0067">ATP-binding</keyword>
<dbReference type="SUPFAM" id="SSF55550">
    <property type="entry name" value="SH2 domain"/>
    <property type="match status" value="1"/>
</dbReference>
<dbReference type="InterPro" id="IPR050198">
    <property type="entry name" value="Non-receptor_tyrosine_kinases"/>
</dbReference>
<dbReference type="OrthoDB" id="3256376at2759"/>
<dbReference type="AlphaFoldDB" id="A0A090MVF5"/>
<dbReference type="Proteomes" id="UP000035682">
    <property type="component" value="Unplaced"/>
</dbReference>
<keyword evidence="9" id="KW-0727">SH2 domain</keyword>
<evidence type="ECO:0000256" key="6">
    <source>
        <dbReference type="PIRSR" id="PIRSR000615-1"/>
    </source>
</evidence>